<reference evidence="6" key="1">
    <citation type="submission" date="2021-01" db="EMBL/GenBank/DDBJ databases">
        <authorList>
            <person name="Corre E."/>
            <person name="Pelletier E."/>
            <person name="Niang G."/>
            <person name="Scheremetjew M."/>
            <person name="Finn R."/>
            <person name="Kale V."/>
            <person name="Holt S."/>
            <person name="Cochrane G."/>
            <person name="Meng A."/>
            <person name="Brown T."/>
            <person name="Cohen L."/>
        </authorList>
    </citation>
    <scope>NUCLEOTIDE SEQUENCE</scope>
</reference>
<dbReference type="SUPFAM" id="SSF47095">
    <property type="entry name" value="HMG-box"/>
    <property type="match status" value="2"/>
</dbReference>
<dbReference type="PROSITE" id="PS50118">
    <property type="entry name" value="HMG_BOX_2"/>
    <property type="match status" value="2"/>
</dbReference>
<evidence type="ECO:0000256" key="1">
    <source>
        <dbReference type="ARBA" id="ARBA00023125"/>
    </source>
</evidence>
<dbReference type="InterPro" id="IPR050342">
    <property type="entry name" value="HMGB"/>
</dbReference>
<dbReference type="InterPro" id="IPR036910">
    <property type="entry name" value="HMG_box_dom_sf"/>
</dbReference>
<dbReference type="PANTHER" id="PTHR48112">
    <property type="entry name" value="HIGH MOBILITY GROUP PROTEIN DSP1"/>
    <property type="match status" value="1"/>
</dbReference>
<dbReference type="EMBL" id="HBFY01005933">
    <property type="protein sequence ID" value="CAD8964470.1"/>
    <property type="molecule type" value="Transcribed_RNA"/>
</dbReference>
<dbReference type="PRINTS" id="PR00886">
    <property type="entry name" value="HIGHMOBLTY12"/>
</dbReference>
<dbReference type="GO" id="GO:0005634">
    <property type="term" value="C:nucleus"/>
    <property type="evidence" value="ECO:0007669"/>
    <property type="project" value="UniProtKB-SubCell"/>
</dbReference>
<evidence type="ECO:0000256" key="3">
    <source>
        <dbReference type="PROSITE-ProRule" id="PRU00267"/>
    </source>
</evidence>
<dbReference type="Pfam" id="PF00505">
    <property type="entry name" value="HMG_box"/>
    <property type="match status" value="2"/>
</dbReference>
<gene>
    <name evidence="6" type="ORF">TNIT0693_LOCUS2195</name>
</gene>
<evidence type="ECO:0000256" key="4">
    <source>
        <dbReference type="SAM" id="MobiDB-lite"/>
    </source>
</evidence>
<proteinExistence type="predicted"/>
<organism evidence="6">
    <name type="scientific">Thalassionema nitzschioides</name>
    <dbReference type="NCBI Taxonomy" id="33649"/>
    <lineage>
        <taxon>Eukaryota</taxon>
        <taxon>Sar</taxon>
        <taxon>Stramenopiles</taxon>
        <taxon>Ochrophyta</taxon>
        <taxon>Bacillariophyta</taxon>
        <taxon>Fragilariophyceae</taxon>
        <taxon>Fragilariophycidae</taxon>
        <taxon>Thalassionemales</taxon>
        <taxon>Thalassionemataceae</taxon>
        <taxon>Thalassionema</taxon>
    </lineage>
</organism>
<keyword evidence="2 3" id="KW-0539">Nucleus</keyword>
<sequence>MAPNHSDDEGTDSEEGSEVDDNEEEEGSEEEEEPEPVKPAPKKRKSRKKKKDPKKPKRNMSACFLYFQAFRPQVRAENPDAKFADIAHILSAQYKALTDKQKKKWEKKAEEEKARYLKEMESYVPPDDSDSDDGGKKKKKKKDPNAPKRNKNAYLLFSVDARAKVKEENPDASFGDIAKIISSRFKQLSAKEKKKWDDKAATDKVRYQREMADYEAN</sequence>
<evidence type="ECO:0000256" key="2">
    <source>
        <dbReference type="ARBA" id="ARBA00023242"/>
    </source>
</evidence>
<dbReference type="SMART" id="SM00398">
    <property type="entry name" value="HMG"/>
    <property type="match status" value="2"/>
</dbReference>
<name>A0A6V1BBT8_9STRA</name>
<dbReference type="AlphaFoldDB" id="A0A6V1BBT8"/>
<feature type="DNA-binding region" description="HMG box" evidence="3">
    <location>
        <begin position="56"/>
        <end position="124"/>
    </location>
</feature>
<keyword evidence="1 3" id="KW-0238">DNA-binding</keyword>
<feature type="region of interest" description="Disordered" evidence="4">
    <location>
        <begin position="116"/>
        <end position="151"/>
    </location>
</feature>
<feature type="compositionally biased region" description="Basic residues" evidence="4">
    <location>
        <begin position="40"/>
        <end position="58"/>
    </location>
</feature>
<accession>A0A6V1BBT8</accession>
<dbReference type="InterPro" id="IPR009071">
    <property type="entry name" value="HMG_box_dom"/>
</dbReference>
<feature type="region of interest" description="Disordered" evidence="4">
    <location>
        <begin position="1"/>
        <end position="62"/>
    </location>
</feature>
<feature type="compositionally biased region" description="Acidic residues" evidence="4">
    <location>
        <begin position="9"/>
        <end position="34"/>
    </location>
</feature>
<dbReference type="Gene3D" id="1.10.30.10">
    <property type="entry name" value="High mobility group box domain"/>
    <property type="match status" value="2"/>
</dbReference>
<protein>
    <recommendedName>
        <fullName evidence="5">HMG box domain-containing protein</fullName>
    </recommendedName>
</protein>
<evidence type="ECO:0000259" key="5">
    <source>
        <dbReference type="PROSITE" id="PS50118"/>
    </source>
</evidence>
<dbReference type="FunFam" id="1.10.30.10:FF:000016">
    <property type="entry name" value="FACT complex subunit SSRP1"/>
    <property type="match status" value="1"/>
</dbReference>
<feature type="DNA-binding region" description="HMG box" evidence="3">
    <location>
        <begin position="147"/>
        <end position="215"/>
    </location>
</feature>
<evidence type="ECO:0000313" key="6">
    <source>
        <dbReference type="EMBL" id="CAD8964470.1"/>
    </source>
</evidence>
<feature type="domain" description="HMG box" evidence="5">
    <location>
        <begin position="56"/>
        <end position="124"/>
    </location>
</feature>
<dbReference type="GO" id="GO:0003677">
    <property type="term" value="F:DNA binding"/>
    <property type="evidence" value="ECO:0007669"/>
    <property type="project" value="UniProtKB-UniRule"/>
</dbReference>
<feature type="domain" description="HMG box" evidence="5">
    <location>
        <begin position="147"/>
        <end position="215"/>
    </location>
</feature>